<keyword evidence="2" id="KW-0488">Methylation</keyword>
<dbReference type="SUPFAM" id="SSF54523">
    <property type="entry name" value="Pili subunits"/>
    <property type="match status" value="1"/>
</dbReference>
<reference evidence="7 8" key="1">
    <citation type="journal article" date="2015" name="Nature">
        <title>rRNA introns, odd ribosomes, and small enigmatic genomes across a large radiation of phyla.</title>
        <authorList>
            <person name="Brown C.T."/>
            <person name="Hug L.A."/>
            <person name="Thomas B.C."/>
            <person name="Sharon I."/>
            <person name="Castelle C.J."/>
            <person name="Singh A."/>
            <person name="Wilkins M.J."/>
            <person name="Williams K.H."/>
            <person name="Banfield J.F."/>
        </authorList>
    </citation>
    <scope>NUCLEOTIDE SEQUENCE [LARGE SCALE GENOMIC DNA]</scope>
</reference>
<evidence type="ECO:0008006" key="9">
    <source>
        <dbReference type="Google" id="ProtNLM"/>
    </source>
</evidence>
<evidence type="ECO:0000256" key="4">
    <source>
        <dbReference type="ARBA" id="ARBA00022989"/>
    </source>
</evidence>
<comment type="caution">
    <text evidence="7">The sequence shown here is derived from an EMBL/GenBank/DDBJ whole genome shotgun (WGS) entry which is preliminary data.</text>
</comment>
<dbReference type="GO" id="GO:0015627">
    <property type="term" value="C:type II protein secretion system complex"/>
    <property type="evidence" value="ECO:0007669"/>
    <property type="project" value="InterPro"/>
</dbReference>
<evidence type="ECO:0000256" key="2">
    <source>
        <dbReference type="ARBA" id="ARBA00022481"/>
    </source>
</evidence>
<keyword evidence="4 6" id="KW-1133">Transmembrane helix</keyword>
<dbReference type="InterPro" id="IPR045584">
    <property type="entry name" value="Pilin-like"/>
</dbReference>
<dbReference type="PANTHER" id="PTHR30093">
    <property type="entry name" value="GENERAL SECRETION PATHWAY PROTEIN G"/>
    <property type="match status" value="1"/>
</dbReference>
<evidence type="ECO:0000313" key="7">
    <source>
        <dbReference type="EMBL" id="KKW23296.1"/>
    </source>
</evidence>
<evidence type="ECO:0000256" key="5">
    <source>
        <dbReference type="ARBA" id="ARBA00023136"/>
    </source>
</evidence>
<sequence length="167" mass="17521">MYSPFTRDRGLTRRATTEGFTLIELLVVIAIIGLLASIVLVSLNAARQKSRDARRISDLKQFQNALELYANDNNGTYPNQSTAGNVTGIQGSLVPNYISVLSADPSGGSVVYNYVSNAASNSTSYCIGALLEMTPPTPASTCASGINLVGIADYSGGANMNYAVGNS</sequence>
<dbReference type="GO" id="GO:0016020">
    <property type="term" value="C:membrane"/>
    <property type="evidence" value="ECO:0007669"/>
    <property type="project" value="UniProtKB-SubCell"/>
</dbReference>
<dbReference type="InterPro" id="IPR012902">
    <property type="entry name" value="N_methyl_site"/>
</dbReference>
<dbReference type="Proteomes" id="UP000034273">
    <property type="component" value="Unassembled WGS sequence"/>
</dbReference>
<keyword evidence="3 6" id="KW-0812">Transmembrane</keyword>
<gene>
    <name evidence="7" type="ORF">UY67_C0025G0015</name>
</gene>
<protein>
    <recommendedName>
        <fullName evidence="9">General secretion pathway protein G</fullName>
    </recommendedName>
</protein>
<dbReference type="GO" id="GO:0015628">
    <property type="term" value="P:protein secretion by the type II secretion system"/>
    <property type="evidence" value="ECO:0007669"/>
    <property type="project" value="InterPro"/>
</dbReference>
<name>A0A0G1WX34_9BACT</name>
<dbReference type="Gene3D" id="3.30.700.10">
    <property type="entry name" value="Glycoprotein, Type 4 Pilin"/>
    <property type="match status" value="1"/>
</dbReference>
<dbReference type="AlphaFoldDB" id="A0A0G1WX34"/>
<evidence type="ECO:0000313" key="8">
    <source>
        <dbReference type="Proteomes" id="UP000034273"/>
    </source>
</evidence>
<dbReference type="PRINTS" id="PR00813">
    <property type="entry name" value="BCTERIALGSPG"/>
</dbReference>
<dbReference type="PANTHER" id="PTHR30093:SF44">
    <property type="entry name" value="TYPE II SECRETION SYSTEM CORE PROTEIN G"/>
    <property type="match status" value="1"/>
</dbReference>
<dbReference type="NCBIfam" id="TIGR02532">
    <property type="entry name" value="IV_pilin_GFxxxE"/>
    <property type="match status" value="1"/>
</dbReference>
<dbReference type="InterPro" id="IPR000983">
    <property type="entry name" value="Bac_GSPG_pilin"/>
</dbReference>
<proteinExistence type="predicted"/>
<evidence type="ECO:0000256" key="6">
    <source>
        <dbReference type="SAM" id="Phobius"/>
    </source>
</evidence>
<evidence type="ECO:0000256" key="3">
    <source>
        <dbReference type="ARBA" id="ARBA00022692"/>
    </source>
</evidence>
<dbReference type="Pfam" id="PF07963">
    <property type="entry name" value="N_methyl"/>
    <property type="match status" value="1"/>
</dbReference>
<dbReference type="EMBL" id="LCQW01000025">
    <property type="protein sequence ID" value="KKW23296.1"/>
    <property type="molecule type" value="Genomic_DNA"/>
</dbReference>
<evidence type="ECO:0000256" key="1">
    <source>
        <dbReference type="ARBA" id="ARBA00004167"/>
    </source>
</evidence>
<comment type="subcellular location">
    <subcellularLocation>
        <location evidence="1">Membrane</location>
        <topology evidence="1">Single-pass membrane protein</topology>
    </subcellularLocation>
</comment>
<keyword evidence="5 6" id="KW-0472">Membrane</keyword>
<feature type="transmembrane region" description="Helical" evidence="6">
    <location>
        <begin position="20"/>
        <end position="46"/>
    </location>
</feature>
<accession>A0A0G1WX34</accession>
<dbReference type="STRING" id="1618671.UY67_C0025G0015"/>
<dbReference type="PROSITE" id="PS00409">
    <property type="entry name" value="PROKAR_NTER_METHYL"/>
    <property type="match status" value="1"/>
</dbReference>
<organism evidence="7 8">
    <name type="scientific">Candidatus Kaiserbacteria bacterium GW2011_GWA2_52_12</name>
    <dbReference type="NCBI Taxonomy" id="1618671"/>
    <lineage>
        <taxon>Bacteria</taxon>
        <taxon>Candidatus Kaiseribacteriota</taxon>
    </lineage>
</organism>